<dbReference type="AlphaFoldDB" id="A0A9Q3EL70"/>
<evidence type="ECO:0000313" key="1">
    <source>
        <dbReference type="EMBL" id="MBW0524341.1"/>
    </source>
</evidence>
<protein>
    <submittedName>
        <fullName evidence="1">Uncharacterized protein</fullName>
    </submittedName>
</protein>
<sequence length="142" mass="16205">MGDSDYFQQTNKDDNIKRNLDSQLFIEHSVSHNAYEAVTSQIFSSDARQIYQALKDHFNHPSWSSIVYHANILFEESLDPSSDINHYAISVTEALQNLENQLGRIDSEIITTLEIYFAVPLMNQLITPEINTLMATNPTLKV</sequence>
<organism evidence="1 2">
    <name type="scientific">Austropuccinia psidii MF-1</name>
    <dbReference type="NCBI Taxonomy" id="1389203"/>
    <lineage>
        <taxon>Eukaryota</taxon>
        <taxon>Fungi</taxon>
        <taxon>Dikarya</taxon>
        <taxon>Basidiomycota</taxon>
        <taxon>Pucciniomycotina</taxon>
        <taxon>Pucciniomycetes</taxon>
        <taxon>Pucciniales</taxon>
        <taxon>Sphaerophragmiaceae</taxon>
        <taxon>Austropuccinia</taxon>
    </lineage>
</organism>
<reference evidence="1" key="1">
    <citation type="submission" date="2021-03" db="EMBL/GenBank/DDBJ databases">
        <title>Draft genome sequence of rust myrtle Austropuccinia psidii MF-1, a brazilian biotype.</title>
        <authorList>
            <person name="Quecine M.C."/>
            <person name="Pachon D.M.R."/>
            <person name="Bonatelli M.L."/>
            <person name="Correr F.H."/>
            <person name="Franceschini L.M."/>
            <person name="Leite T.F."/>
            <person name="Margarido G.R.A."/>
            <person name="Almeida C.A."/>
            <person name="Ferrarezi J.A."/>
            <person name="Labate C.A."/>
        </authorList>
    </citation>
    <scope>NUCLEOTIDE SEQUENCE</scope>
    <source>
        <strain evidence="1">MF-1</strain>
    </source>
</reference>
<dbReference type="Proteomes" id="UP000765509">
    <property type="component" value="Unassembled WGS sequence"/>
</dbReference>
<gene>
    <name evidence="1" type="ORF">O181_064056</name>
</gene>
<dbReference type="EMBL" id="AVOT02030985">
    <property type="protein sequence ID" value="MBW0524341.1"/>
    <property type="molecule type" value="Genomic_DNA"/>
</dbReference>
<comment type="caution">
    <text evidence="1">The sequence shown here is derived from an EMBL/GenBank/DDBJ whole genome shotgun (WGS) entry which is preliminary data.</text>
</comment>
<evidence type="ECO:0000313" key="2">
    <source>
        <dbReference type="Proteomes" id="UP000765509"/>
    </source>
</evidence>
<name>A0A9Q3EL70_9BASI</name>
<proteinExistence type="predicted"/>
<keyword evidence="2" id="KW-1185">Reference proteome</keyword>
<accession>A0A9Q3EL70</accession>